<feature type="domain" description="PSP proline-rich" evidence="2">
    <location>
        <begin position="298"/>
        <end position="351"/>
    </location>
</feature>
<feature type="region of interest" description="Disordered" evidence="1">
    <location>
        <begin position="1"/>
        <end position="69"/>
    </location>
</feature>
<dbReference type="GO" id="GO:0005634">
    <property type="term" value="C:nucleus"/>
    <property type="evidence" value="ECO:0007669"/>
    <property type="project" value="InterPro"/>
</dbReference>
<feature type="compositionally biased region" description="Basic residues" evidence="1">
    <location>
        <begin position="39"/>
        <end position="51"/>
    </location>
</feature>
<accession>A0A9W8A1P3</accession>
<feature type="region of interest" description="Disordered" evidence="1">
    <location>
        <begin position="103"/>
        <end position="148"/>
    </location>
</feature>
<dbReference type="Proteomes" id="UP001150538">
    <property type="component" value="Unassembled WGS sequence"/>
</dbReference>
<feature type="compositionally biased region" description="Acidic residues" evidence="1">
    <location>
        <begin position="131"/>
        <end position="141"/>
    </location>
</feature>
<proteinExistence type="predicted"/>
<feature type="compositionally biased region" description="Basic and acidic residues" evidence="1">
    <location>
        <begin position="543"/>
        <end position="553"/>
    </location>
</feature>
<organism evidence="3 4">
    <name type="scientific">Mycoemilia scoparia</name>
    <dbReference type="NCBI Taxonomy" id="417184"/>
    <lineage>
        <taxon>Eukaryota</taxon>
        <taxon>Fungi</taxon>
        <taxon>Fungi incertae sedis</taxon>
        <taxon>Zoopagomycota</taxon>
        <taxon>Kickxellomycotina</taxon>
        <taxon>Kickxellomycetes</taxon>
        <taxon>Kickxellales</taxon>
        <taxon>Kickxellaceae</taxon>
        <taxon>Mycoemilia</taxon>
    </lineage>
</organism>
<dbReference type="PANTHER" id="PTHR12785:SF6">
    <property type="entry name" value="SPLICING FACTOR 3B SUBUNIT 2"/>
    <property type="match status" value="1"/>
</dbReference>
<dbReference type="InterPro" id="IPR006568">
    <property type="entry name" value="PSP_pro-rich"/>
</dbReference>
<feature type="region of interest" description="Disordered" evidence="1">
    <location>
        <begin position="510"/>
        <end position="610"/>
    </location>
</feature>
<sequence length="610" mass="68113">MGESTVAQVQRPEAAIKGTQAAELSKQTNQNGTPNSKKDKSKKKQRRKKKAQRIDLSTNGDFNKPKDEDLDVIIEYVPETLLLDDENLEQFSKVFEHFNAVGVDEEDNNNDDDQMAQSENEAQDSDKSDNDSDEGSEDGDNNEMTSKKKLKMLSRMSVAELKQSAKKPEVVEWVDVTAQDPKLLVTLKSIRNSVPVPQHWSQKRKYLQNKRGIEKPPFKLPDFIRDTGIMEMREAVKEKEDAQTAKARMRERVQPKMNKLTIDYERLHAAFFRFQKPPANLSKHGEIYYEGKELETDIKHAQPGTISEELREALNMPPLAPPPWLTGMQRHGIPPSYPHLIIPGLNAPIPPGAQWGFHPGGWGRPPLNEHGQSLYGDVFGVTGQQQEALNVHLKNQEVFNSKPWGELESDEEESESESEEESDADAGAESGAEDMEEDGQDQDQNEDNLPDGLETPSGSQSLPPGLKTPASIQLRKNVVEEKKQLYHVLPQVEARNQGFMGSQHVYDLSGAQLGKEPSTSSKSKGDGVTLSVDPSELDSLDSEAIKAKYKEQLDTQNKNPSGGAVYSEDMSDMVAEHAEKQERKRKQQQSQQSTGGSSGKAKKSRGDFKF</sequence>
<keyword evidence="4" id="KW-1185">Reference proteome</keyword>
<dbReference type="PANTHER" id="PTHR12785">
    <property type="entry name" value="SPLICING FACTOR 3B"/>
    <property type="match status" value="1"/>
</dbReference>
<gene>
    <name evidence="3" type="ORF">H4219_000919</name>
</gene>
<dbReference type="OrthoDB" id="10260794at2759"/>
<dbReference type="Pfam" id="PF04046">
    <property type="entry name" value="PSP"/>
    <property type="match status" value="1"/>
</dbReference>
<protein>
    <recommendedName>
        <fullName evidence="2">PSP proline-rich domain-containing protein</fullName>
    </recommendedName>
</protein>
<feature type="region of interest" description="Disordered" evidence="1">
    <location>
        <begin position="400"/>
        <end position="472"/>
    </location>
</feature>
<comment type="caution">
    <text evidence="3">The sequence shown here is derived from an EMBL/GenBank/DDBJ whole genome shotgun (WGS) entry which is preliminary data.</text>
</comment>
<feature type="compositionally biased region" description="Polar residues" evidence="1">
    <location>
        <begin position="25"/>
        <end position="35"/>
    </location>
</feature>
<evidence type="ECO:0000313" key="3">
    <source>
        <dbReference type="EMBL" id="KAJ1921061.1"/>
    </source>
</evidence>
<feature type="compositionally biased region" description="Acidic residues" evidence="1">
    <location>
        <begin position="407"/>
        <end position="449"/>
    </location>
</feature>
<dbReference type="InterPro" id="IPR007180">
    <property type="entry name" value="DUF382"/>
</dbReference>
<dbReference type="SMART" id="SM00581">
    <property type="entry name" value="PSP"/>
    <property type="match status" value="1"/>
</dbReference>
<name>A0A9W8A1P3_9FUNG</name>
<evidence type="ECO:0000256" key="1">
    <source>
        <dbReference type="SAM" id="MobiDB-lite"/>
    </source>
</evidence>
<dbReference type="AlphaFoldDB" id="A0A9W8A1P3"/>
<dbReference type="Pfam" id="PF04037">
    <property type="entry name" value="DUF382"/>
    <property type="match status" value="1"/>
</dbReference>
<reference evidence="3" key="1">
    <citation type="submission" date="2022-07" db="EMBL/GenBank/DDBJ databases">
        <title>Phylogenomic reconstructions and comparative analyses of Kickxellomycotina fungi.</title>
        <authorList>
            <person name="Reynolds N.K."/>
            <person name="Stajich J.E."/>
            <person name="Barry K."/>
            <person name="Grigoriev I.V."/>
            <person name="Crous P."/>
            <person name="Smith M.E."/>
        </authorList>
    </citation>
    <scope>NUCLEOTIDE SEQUENCE</scope>
    <source>
        <strain evidence="3">NBRC 100468</strain>
    </source>
</reference>
<feature type="compositionally biased region" description="Acidic residues" evidence="1">
    <location>
        <begin position="103"/>
        <end position="114"/>
    </location>
</feature>
<evidence type="ECO:0000313" key="4">
    <source>
        <dbReference type="Proteomes" id="UP001150538"/>
    </source>
</evidence>
<dbReference type="EMBL" id="JANBPU010000007">
    <property type="protein sequence ID" value="KAJ1921061.1"/>
    <property type="molecule type" value="Genomic_DNA"/>
</dbReference>
<evidence type="ECO:0000259" key="2">
    <source>
        <dbReference type="SMART" id="SM00581"/>
    </source>
</evidence>
<dbReference type="InterPro" id="IPR052584">
    <property type="entry name" value="U2_snRNP_Complex_Component"/>
</dbReference>